<dbReference type="CDD" id="cd15482">
    <property type="entry name" value="Sialidase_non-viral"/>
    <property type="match status" value="1"/>
</dbReference>
<dbReference type="GO" id="GO:0010411">
    <property type="term" value="P:xyloglucan metabolic process"/>
    <property type="evidence" value="ECO:0007669"/>
    <property type="project" value="TreeGrafter"/>
</dbReference>
<proteinExistence type="predicted"/>
<dbReference type="PANTHER" id="PTHR43739">
    <property type="entry name" value="XYLOGLUCANASE (EUROFUNG)"/>
    <property type="match status" value="1"/>
</dbReference>
<dbReference type="EMBL" id="JABFRW010000188">
    <property type="protein sequence ID" value="NOT35318.1"/>
    <property type="molecule type" value="Genomic_DNA"/>
</dbReference>
<dbReference type="InterPro" id="IPR036278">
    <property type="entry name" value="Sialidase_sf"/>
</dbReference>
<dbReference type="InterPro" id="IPR015943">
    <property type="entry name" value="WD40/YVTN_repeat-like_dom_sf"/>
</dbReference>
<comment type="caution">
    <text evidence="4">The sequence shown here is derived from an EMBL/GenBank/DDBJ whole genome shotgun (WGS) entry which is preliminary data.</text>
</comment>
<feature type="compositionally biased region" description="Basic and acidic residues" evidence="2">
    <location>
        <begin position="816"/>
        <end position="827"/>
    </location>
</feature>
<dbReference type="Proteomes" id="UP000580839">
    <property type="component" value="Unassembled WGS sequence"/>
</dbReference>
<keyword evidence="4" id="KW-0378">Hydrolase</keyword>
<sequence>MLAATAQPPLALGASKAVAKLDPFDQRQLAGLEWRNIGPSRGGRATAATGVIGQRNVYYFGGTGGGIWKSTDSGVSWANVSDGHLGTGSVGAIAVSASDPNVIYAGMGEGCIRGNVSHGDGVYKSLDAGRSWKHVGLRDSRQIGRVRIHPRDPDLVYVAALGHTFGASHERGVFRTRDGGESWKCVLAVNDSTGAIDLVLDPRNPRVLYATTWQVHRTPWSLESGGSGSGLWKSTDGGDRWTRLTEGLPKGLWGRSGVAVSGANSDRVWAMVEAADGGLFRSDDAGRTWSRVNEDRNLRQRAWYYTHVYADPVSAEVAYVLNVRFMRSADGGKSFQSIGAPHSDHHDLWIDPDDPQRMIGANDGGVNVSFDGGRSWSSQGNQPTAQFYHVITDDGFPYKVYGAQQDNSTVAIPSRTSGYGIDRTDWYDVGGGESGFIAPKPGDPNIVYAGSYDGYLTRFDRRTGQLRDVNPYPNNPMGWGAEGAKYRFQWTFPIVISPHDPNVLYAGSNVLHRTTDEGHSWHVISPDLTRNDRSKLGPSGGPITKDNTSVEYYCTIFAMAESRRAPGLLWVGSDDGLVHVSRDAGRSWQNVTPQALPAWSLISQIEPSPHDPATAYIAANRYKLDDNRPYAFVTNDYGKSWRSIVGDLPSDAFVRVVREDPVRKHLLYCGTEAGVSASPDGGAHWLPLRLNRPGLIADLAKPDGEVRGALPVVPITDLVIKDNDVVVSTQGRSFWILDDIAPLRQLTPEVASANAWLFAPSNASMFGGPGGTGVGANPSYGATIYYRLAAEPKEKEQITLEFLDASGKLIRKFANRDSSEATTHKDGEGDDSTEPRIPARAGLNRFAWNLRYPDASRFKGMILWGGDLSGPTVMPGRYQVRLTVGGKSQTQAFEVQKDPRLSTTTADYQKRFDLHLKIRDKLTETHDAIVKLRDVRDQLEAVAARAGSAAPKDTTIGGSARALTARLTAVEEALYQTKNRSSQDPLNFPIRLNDKLSSLTGVVSGADAAPTEQCYTVYDEVAGAIDAELAKLGVLLGAELSAFNRLVREKELPAVTAKEKVVR</sequence>
<dbReference type="SUPFAM" id="SSF50939">
    <property type="entry name" value="Sialidases"/>
    <property type="match status" value="2"/>
</dbReference>
<evidence type="ECO:0000313" key="4">
    <source>
        <dbReference type="EMBL" id="NOT35318.1"/>
    </source>
</evidence>
<dbReference type="PANTHER" id="PTHR43739:SF5">
    <property type="entry name" value="EXO-ALPHA-SIALIDASE"/>
    <property type="match status" value="1"/>
</dbReference>
<dbReference type="AlphaFoldDB" id="A0A849SHU8"/>
<feature type="domain" description="Sortilin N-terminal" evidence="3">
    <location>
        <begin position="122"/>
        <end position="257"/>
    </location>
</feature>
<accession>A0A849SHU8</accession>
<evidence type="ECO:0000256" key="2">
    <source>
        <dbReference type="SAM" id="MobiDB-lite"/>
    </source>
</evidence>
<dbReference type="GO" id="GO:0016787">
    <property type="term" value="F:hydrolase activity"/>
    <property type="evidence" value="ECO:0007669"/>
    <property type="project" value="UniProtKB-KW"/>
</dbReference>
<dbReference type="Pfam" id="PF15902">
    <property type="entry name" value="Sortilin-Vps10"/>
    <property type="match status" value="1"/>
</dbReference>
<evidence type="ECO:0000313" key="5">
    <source>
        <dbReference type="Proteomes" id="UP000580839"/>
    </source>
</evidence>
<gene>
    <name evidence="4" type="ORF">HOP12_14335</name>
</gene>
<dbReference type="Gene3D" id="2.130.10.10">
    <property type="entry name" value="YVTN repeat-like/Quinoprotein amine dehydrogenase"/>
    <property type="match status" value="4"/>
</dbReference>
<reference evidence="4 5" key="1">
    <citation type="submission" date="2020-04" db="EMBL/GenBank/DDBJ databases">
        <title>Metagenomic profiling of ammonia- and methane-oxidizing microorganisms in a Dutch drinking water treatment plant.</title>
        <authorList>
            <person name="Poghosyan L."/>
            <person name="Leucker S."/>
        </authorList>
    </citation>
    <scope>NUCLEOTIDE SEQUENCE [LARGE SCALE GENOMIC DNA]</scope>
    <source>
        <strain evidence="4">S-RSF-IL-03</strain>
    </source>
</reference>
<dbReference type="InterPro" id="IPR052025">
    <property type="entry name" value="Xyloglucanase_GH74"/>
</dbReference>
<evidence type="ECO:0000256" key="1">
    <source>
        <dbReference type="ARBA" id="ARBA00022737"/>
    </source>
</evidence>
<protein>
    <submittedName>
        <fullName evidence="4">Glycosyl hydrolase</fullName>
    </submittedName>
</protein>
<evidence type="ECO:0000259" key="3">
    <source>
        <dbReference type="Pfam" id="PF15902"/>
    </source>
</evidence>
<organism evidence="4 5">
    <name type="scientific">Eiseniibacteriota bacterium</name>
    <dbReference type="NCBI Taxonomy" id="2212470"/>
    <lineage>
        <taxon>Bacteria</taxon>
        <taxon>Candidatus Eiseniibacteriota</taxon>
    </lineage>
</organism>
<feature type="region of interest" description="Disordered" evidence="2">
    <location>
        <begin position="816"/>
        <end position="838"/>
    </location>
</feature>
<name>A0A849SHU8_UNCEI</name>
<keyword evidence="1" id="KW-0677">Repeat</keyword>
<dbReference type="InterPro" id="IPR031778">
    <property type="entry name" value="Sortilin_N"/>
</dbReference>